<keyword evidence="2" id="KW-0479">Metal-binding</keyword>
<dbReference type="CDD" id="cd07938">
    <property type="entry name" value="DRE_TIM_HMGL"/>
    <property type="match status" value="1"/>
</dbReference>
<gene>
    <name evidence="5" type="ORF">BAA01_14090</name>
</gene>
<dbReference type="GO" id="GO:0046872">
    <property type="term" value="F:metal ion binding"/>
    <property type="evidence" value="ECO:0007669"/>
    <property type="project" value="UniProtKB-KW"/>
</dbReference>
<dbReference type="GO" id="GO:0046951">
    <property type="term" value="P:ketone body biosynthetic process"/>
    <property type="evidence" value="ECO:0007669"/>
    <property type="project" value="TreeGrafter"/>
</dbReference>
<dbReference type="SUPFAM" id="SSF51569">
    <property type="entry name" value="Aldolase"/>
    <property type="match status" value="1"/>
</dbReference>
<dbReference type="InterPro" id="IPR043594">
    <property type="entry name" value="HMGL"/>
</dbReference>
<dbReference type="PROSITE" id="PS50991">
    <property type="entry name" value="PYR_CT"/>
    <property type="match status" value="1"/>
</dbReference>
<dbReference type="NCBIfam" id="NF004283">
    <property type="entry name" value="PRK05692.1"/>
    <property type="match status" value="1"/>
</dbReference>
<dbReference type="GO" id="GO:0006552">
    <property type="term" value="P:L-leucine catabolic process"/>
    <property type="evidence" value="ECO:0007669"/>
    <property type="project" value="TreeGrafter"/>
</dbReference>
<dbReference type="AlphaFoldDB" id="A0A1Y3PN56"/>
<dbReference type="Gene3D" id="3.20.20.70">
    <property type="entry name" value="Aldolase class I"/>
    <property type="match status" value="1"/>
</dbReference>
<reference evidence="6" key="1">
    <citation type="submission" date="2016-06" db="EMBL/GenBank/DDBJ databases">
        <authorList>
            <person name="Nascimento L."/>
            <person name="Pereira R.V."/>
            <person name="Martins L.F."/>
            <person name="Quaggio R.B."/>
            <person name="Silva A.M."/>
            <person name="Setubal J.C."/>
        </authorList>
    </citation>
    <scope>NUCLEOTIDE SEQUENCE [LARGE SCALE GENOMIC DNA]</scope>
</reference>
<dbReference type="FunFam" id="3.20.20.70:FF:000071">
    <property type="entry name" value="Hydroxymethylglutaryl-CoA lyase"/>
    <property type="match status" value="1"/>
</dbReference>
<organism evidence="5 6">
    <name type="scientific">Bacillus thermozeamaize</name>
    <dbReference type="NCBI Taxonomy" id="230954"/>
    <lineage>
        <taxon>Bacteria</taxon>
        <taxon>Bacillati</taxon>
        <taxon>Bacillota</taxon>
        <taxon>Bacilli</taxon>
        <taxon>Bacillales</taxon>
        <taxon>Bacillaceae</taxon>
        <taxon>Bacillus</taxon>
    </lineage>
</organism>
<comment type="caution">
    <text evidence="5">The sequence shown here is derived from an EMBL/GenBank/DDBJ whole genome shotgun (WGS) entry which is preliminary data.</text>
</comment>
<keyword evidence="3 5" id="KW-0456">Lyase</keyword>
<dbReference type="Pfam" id="PF00682">
    <property type="entry name" value="HMGL-like"/>
    <property type="match status" value="1"/>
</dbReference>
<evidence type="ECO:0000256" key="1">
    <source>
        <dbReference type="ARBA" id="ARBA00009405"/>
    </source>
</evidence>
<accession>A0A1Y3PN56</accession>
<name>A0A1Y3PN56_9BACI</name>
<evidence type="ECO:0000256" key="3">
    <source>
        <dbReference type="ARBA" id="ARBA00023239"/>
    </source>
</evidence>
<feature type="domain" description="Pyruvate carboxyltransferase" evidence="4">
    <location>
        <begin position="2"/>
        <end position="270"/>
    </location>
</feature>
<sequence length="292" mass="32095">MIHVCEVGPRDGLQNEKKHLSVEQRVELIERLMASGIKKIEAVSFVNPKVVPQMSHPEEVLAKIRRQKEVVIAGLVLNPKGLERALETDLDVIHFTLAVSDSFNQRNARRTAEQSAAEIEEMITAVSQQGKPCVAILGTAFGCPFEGQVPEERVLKIADRFVQAGCRNITLADTTGLANPLQVKRMVTRFVETFGDAIELGLHFHNTRGLGLANVFAGYEAGVRHFDSSVGGTGGCPFAPKAVGNVCTEDMVNMFHMMGASTGIDLDQLIDTALWLEQQLERRLDGMMMKLK</sequence>
<dbReference type="InterPro" id="IPR013785">
    <property type="entry name" value="Aldolase_TIM"/>
</dbReference>
<dbReference type="Proteomes" id="UP000196475">
    <property type="component" value="Unassembled WGS sequence"/>
</dbReference>
<evidence type="ECO:0000313" key="5">
    <source>
        <dbReference type="EMBL" id="OUM88835.1"/>
    </source>
</evidence>
<comment type="similarity">
    <text evidence="1">Belongs to the HMG-CoA lyase family.</text>
</comment>
<protein>
    <submittedName>
        <fullName evidence="5">Hydroxymethylglutaryl-CoA lyase</fullName>
    </submittedName>
</protein>
<dbReference type="PANTHER" id="PTHR42738:SF7">
    <property type="entry name" value="HYDROXYMETHYLGLUTARYL-COA LYASE"/>
    <property type="match status" value="1"/>
</dbReference>
<proteinExistence type="inferred from homology"/>
<evidence type="ECO:0000259" key="4">
    <source>
        <dbReference type="PROSITE" id="PS50991"/>
    </source>
</evidence>
<dbReference type="GO" id="GO:0004419">
    <property type="term" value="F:hydroxymethylglutaryl-CoA lyase activity"/>
    <property type="evidence" value="ECO:0007669"/>
    <property type="project" value="TreeGrafter"/>
</dbReference>
<evidence type="ECO:0000313" key="6">
    <source>
        <dbReference type="Proteomes" id="UP000196475"/>
    </source>
</evidence>
<dbReference type="EMBL" id="LZRT01000056">
    <property type="protein sequence ID" value="OUM88835.1"/>
    <property type="molecule type" value="Genomic_DNA"/>
</dbReference>
<evidence type="ECO:0000256" key="2">
    <source>
        <dbReference type="ARBA" id="ARBA00022723"/>
    </source>
</evidence>
<dbReference type="PANTHER" id="PTHR42738">
    <property type="entry name" value="HYDROXYMETHYLGLUTARYL-COA LYASE"/>
    <property type="match status" value="1"/>
</dbReference>
<dbReference type="InterPro" id="IPR000891">
    <property type="entry name" value="PYR_CT"/>
</dbReference>